<reference evidence="3" key="1">
    <citation type="submission" date="2020-05" db="EMBL/GenBank/DDBJ databases">
        <authorList>
            <person name="Chiriac C."/>
            <person name="Salcher M."/>
            <person name="Ghai R."/>
            <person name="Kavagutti S V."/>
        </authorList>
    </citation>
    <scope>NUCLEOTIDE SEQUENCE</scope>
</reference>
<evidence type="ECO:0000256" key="1">
    <source>
        <dbReference type="SAM" id="MobiDB-lite"/>
    </source>
</evidence>
<dbReference type="EMBL" id="CAFBMB010000042">
    <property type="protein sequence ID" value="CAB4896645.1"/>
    <property type="molecule type" value="Genomic_DNA"/>
</dbReference>
<keyword evidence="2" id="KW-0472">Membrane</keyword>
<feature type="region of interest" description="Disordered" evidence="1">
    <location>
        <begin position="38"/>
        <end position="85"/>
    </location>
</feature>
<evidence type="ECO:0000256" key="2">
    <source>
        <dbReference type="SAM" id="Phobius"/>
    </source>
</evidence>
<feature type="compositionally biased region" description="Polar residues" evidence="1">
    <location>
        <begin position="60"/>
        <end position="71"/>
    </location>
</feature>
<accession>A0A6J7FTC1</accession>
<gene>
    <name evidence="3" type="ORF">UFOPK3516_00721</name>
</gene>
<proteinExistence type="predicted"/>
<keyword evidence="2" id="KW-0812">Transmembrane</keyword>
<dbReference type="AlphaFoldDB" id="A0A6J7FTC1"/>
<feature type="transmembrane region" description="Helical" evidence="2">
    <location>
        <begin position="6"/>
        <end position="28"/>
    </location>
</feature>
<name>A0A6J7FTC1_9ZZZZ</name>
<keyword evidence="2" id="KW-1133">Transmembrane helix</keyword>
<evidence type="ECO:0000313" key="3">
    <source>
        <dbReference type="EMBL" id="CAB4896645.1"/>
    </source>
</evidence>
<sequence>MEIVAGIIIVVALGLGIWFLVFMFRLIFGGAARAVQSPTNTAAMTADEEGNVHSGPHGYSPNTAYPETQYGSGFDPDADWNHEEQ</sequence>
<protein>
    <submittedName>
        <fullName evidence="3">Unannotated protein</fullName>
    </submittedName>
</protein>
<organism evidence="3">
    <name type="scientific">freshwater metagenome</name>
    <dbReference type="NCBI Taxonomy" id="449393"/>
    <lineage>
        <taxon>unclassified sequences</taxon>
        <taxon>metagenomes</taxon>
        <taxon>ecological metagenomes</taxon>
    </lineage>
</organism>